<evidence type="ECO:0000313" key="3">
    <source>
        <dbReference type="Proteomes" id="UP000282597"/>
    </source>
</evidence>
<dbReference type="RefSeq" id="WP_045363848.1">
    <property type="nucleotide sequence ID" value="NZ_AP018150.1"/>
</dbReference>
<protein>
    <submittedName>
        <fullName evidence="2">General secretion pathway protein C</fullName>
    </submittedName>
</protein>
<dbReference type="EMBL" id="AP018150">
    <property type="protein sequence ID" value="BBE08219.1"/>
    <property type="molecule type" value="Genomic_DNA"/>
</dbReference>
<organism evidence="2 3">
    <name type="scientific">Mycoavidus cysteinexigens</name>
    <dbReference type="NCBI Taxonomy" id="1553431"/>
    <lineage>
        <taxon>Bacteria</taxon>
        <taxon>Pseudomonadati</taxon>
        <taxon>Pseudomonadota</taxon>
        <taxon>Betaproteobacteria</taxon>
        <taxon>Burkholderiales</taxon>
        <taxon>Burkholderiaceae</taxon>
        <taxon>Mycoavidus</taxon>
    </lineage>
</organism>
<keyword evidence="1" id="KW-0812">Transmembrane</keyword>
<evidence type="ECO:0000313" key="2">
    <source>
        <dbReference type="EMBL" id="BBE08219.1"/>
    </source>
</evidence>
<reference evidence="2 3" key="1">
    <citation type="journal article" date="2018" name="Microbes Environ.">
        <title>Comparative Genomic Insights into Endofungal Lifestyles of Two Bacterial Endosymbionts, Mycoavidus cysteinexigens and Burkholderia rhizoxinica.</title>
        <authorList>
            <person name="Sharmin D."/>
            <person name="Guo Y."/>
            <person name="Nishizawa T."/>
            <person name="Ohshima S."/>
            <person name="Sato Y."/>
            <person name="Takashima Y."/>
            <person name="Narisawa K."/>
            <person name="Ohta H."/>
        </authorList>
    </citation>
    <scope>NUCLEOTIDE SEQUENCE [LARGE SCALE GENOMIC DNA]</scope>
    <source>
        <strain evidence="2 3">B1-EB</strain>
    </source>
</reference>
<dbReference type="AlphaFoldDB" id="A0A2Z6ES43"/>
<feature type="transmembrane region" description="Helical" evidence="1">
    <location>
        <begin position="7"/>
        <end position="27"/>
    </location>
</feature>
<keyword evidence="1" id="KW-0472">Membrane</keyword>
<keyword evidence="3" id="KW-1185">Reference proteome</keyword>
<dbReference type="KEGG" id="mcys:MCB1EB_0058"/>
<name>A0A2Z6ES43_9BURK</name>
<accession>A0A2Z6ES43</accession>
<gene>
    <name evidence="2" type="ORF">MCB1EB_0058</name>
</gene>
<keyword evidence="1" id="KW-1133">Transmembrane helix</keyword>
<dbReference type="Gene3D" id="2.30.30.830">
    <property type="match status" value="1"/>
</dbReference>
<proteinExistence type="predicted"/>
<evidence type="ECO:0000256" key="1">
    <source>
        <dbReference type="SAM" id="Phobius"/>
    </source>
</evidence>
<sequence length="138" mass="14744">MQNSAAVRITSFVLVGLFCATVTYWGITLTSHQTTPLAAASASRAPLKIDYADRLFGGQANPVRSDYQLAGVLAQEHGAAAIIGLTGQPLRAVSVGQPIDQNTRLHEVRARSVIIEHSGVKSEVFLPALTDAPTIYMR</sequence>
<dbReference type="Proteomes" id="UP000282597">
    <property type="component" value="Chromosome"/>
</dbReference>